<comment type="cofactor">
    <cofactor evidence="1">
        <name>heme</name>
        <dbReference type="ChEBI" id="CHEBI:30413"/>
    </cofactor>
</comment>
<reference key="1">
    <citation type="journal article" date="2007" name="Nature">
        <title>The medaka draft genome and insights into vertebrate genome evolution.</title>
        <authorList>
            <person name="Kasahara M."/>
            <person name="Naruse K."/>
            <person name="Sasaki S."/>
            <person name="Nakatani Y."/>
            <person name="Qu W."/>
            <person name="Ahsan B."/>
            <person name="Yamada T."/>
            <person name="Nagayasu Y."/>
            <person name="Doi K."/>
            <person name="Kasai Y."/>
            <person name="Jindo T."/>
            <person name="Kobayashi D."/>
            <person name="Shimada A."/>
            <person name="Toyoda A."/>
            <person name="Kuroki Y."/>
            <person name="Fujiyama A."/>
            <person name="Sasaki T."/>
            <person name="Shimizu A."/>
            <person name="Asakawa S."/>
            <person name="Shimizu N."/>
            <person name="Hashimoto S."/>
            <person name="Yang J."/>
            <person name="Lee Y."/>
            <person name="Matsushima K."/>
            <person name="Sugano S."/>
            <person name="Sakaizumi M."/>
            <person name="Narita T."/>
            <person name="Ohishi K."/>
            <person name="Haga S."/>
            <person name="Ohta F."/>
            <person name="Nomoto H."/>
            <person name="Nogata K."/>
            <person name="Morishita T."/>
            <person name="Endo T."/>
            <person name="Shin-I T."/>
            <person name="Takeda H."/>
            <person name="Morishita S."/>
            <person name="Kohara Y."/>
        </authorList>
    </citation>
    <scope>NUCLEOTIDE SEQUENCE [LARGE SCALE GENOMIC DNA]</scope>
    <source>
        <strain>Hd-rR</strain>
    </source>
</reference>
<comment type="similarity">
    <text evidence="2">Belongs to the cytochrome P450 family.</text>
</comment>
<evidence type="ECO:0000256" key="4">
    <source>
        <dbReference type="ARBA" id="ARBA00023004"/>
    </source>
</evidence>
<dbReference type="InterPro" id="IPR036396">
    <property type="entry name" value="Cyt_P450_sf"/>
</dbReference>
<dbReference type="InterPro" id="IPR001128">
    <property type="entry name" value="Cyt_P450"/>
</dbReference>
<dbReference type="PANTHER" id="PTHR24300:SF153">
    <property type="entry name" value="CYTOCHROME P450 2G1-LIKE-RELATED"/>
    <property type="match status" value="1"/>
</dbReference>
<dbReference type="InterPro" id="IPR002401">
    <property type="entry name" value="Cyt_P450_E_grp-I"/>
</dbReference>
<evidence type="ECO:0000256" key="1">
    <source>
        <dbReference type="ARBA" id="ARBA00001971"/>
    </source>
</evidence>
<dbReference type="PRINTS" id="PR00385">
    <property type="entry name" value="P450"/>
</dbReference>
<protein>
    <submittedName>
        <fullName evidence="5">Uncharacterized protein</fullName>
    </submittedName>
</protein>
<dbReference type="SUPFAM" id="SSF48264">
    <property type="entry name" value="Cytochrome P450"/>
    <property type="match status" value="1"/>
</dbReference>
<keyword evidence="4" id="KW-0408">Iron</keyword>
<dbReference type="AlphaFoldDB" id="A0A3P9J3L0"/>
<dbReference type="GO" id="GO:0020037">
    <property type="term" value="F:heme binding"/>
    <property type="evidence" value="ECO:0007669"/>
    <property type="project" value="InterPro"/>
</dbReference>
<evidence type="ECO:0000256" key="2">
    <source>
        <dbReference type="ARBA" id="ARBA00010617"/>
    </source>
</evidence>
<sequence length="131" mass="15029">MERLPGRQHTIFGYIEDIRKFNLVSTVLNLFLAGTETTSSTIRYALSVLIKHPKIQEKMQQEIDSVIGRERCPSMEDRKSLPFTDAVIHEVQRFMDLAPFSLPHYSLKDISFRGYTIPKVLHVPPAQNEAS</sequence>
<dbReference type="PRINTS" id="PR00463">
    <property type="entry name" value="EP450I"/>
</dbReference>
<dbReference type="PANTHER" id="PTHR24300">
    <property type="entry name" value="CYTOCHROME P450 508A4-RELATED"/>
    <property type="match status" value="1"/>
</dbReference>
<dbReference type="GO" id="GO:0016705">
    <property type="term" value="F:oxidoreductase activity, acting on paired donors, with incorporation or reduction of molecular oxygen"/>
    <property type="evidence" value="ECO:0007669"/>
    <property type="project" value="InterPro"/>
</dbReference>
<evidence type="ECO:0000313" key="5">
    <source>
        <dbReference type="Ensembl" id="ENSORLP00015026819.1"/>
    </source>
</evidence>
<dbReference type="InterPro" id="IPR050182">
    <property type="entry name" value="Cytochrome_P450_fam2"/>
</dbReference>
<reference evidence="5 6" key="2">
    <citation type="submission" date="2017-04" db="EMBL/GenBank/DDBJ databases">
        <title>CpG methylation of centromeres and impact of large insertions on vertebrate speciation.</title>
        <authorList>
            <person name="Ichikawa K."/>
            <person name="Yoshimura J."/>
            <person name="Morishita S."/>
        </authorList>
    </citation>
    <scope>NUCLEOTIDE SEQUENCE</scope>
    <source>
        <strain evidence="5 6">HSOK</strain>
    </source>
</reference>
<evidence type="ECO:0000256" key="3">
    <source>
        <dbReference type="ARBA" id="ARBA00022723"/>
    </source>
</evidence>
<dbReference type="Pfam" id="PF00067">
    <property type="entry name" value="p450"/>
    <property type="match status" value="1"/>
</dbReference>
<reference evidence="5" key="4">
    <citation type="submission" date="2025-09" db="UniProtKB">
        <authorList>
            <consortium name="Ensembl"/>
        </authorList>
    </citation>
    <scope>IDENTIFICATION</scope>
    <source>
        <strain evidence="5">HSOK</strain>
    </source>
</reference>
<dbReference type="GO" id="GO:0005506">
    <property type="term" value="F:iron ion binding"/>
    <property type="evidence" value="ECO:0007669"/>
    <property type="project" value="InterPro"/>
</dbReference>
<proteinExistence type="inferred from homology"/>
<dbReference type="Ensembl" id="ENSORLT00015001936.1">
    <property type="protein sequence ID" value="ENSORLP00015026819.1"/>
    <property type="gene ID" value="ENSORLG00015008590.1"/>
</dbReference>
<dbReference type="GO" id="GO:0004497">
    <property type="term" value="F:monooxygenase activity"/>
    <property type="evidence" value="ECO:0007669"/>
    <property type="project" value="InterPro"/>
</dbReference>
<name>A0A3P9J3L0_ORYLA</name>
<evidence type="ECO:0000313" key="6">
    <source>
        <dbReference type="Proteomes" id="UP000265200"/>
    </source>
</evidence>
<keyword evidence="3" id="KW-0479">Metal-binding</keyword>
<dbReference type="Gene3D" id="1.10.630.10">
    <property type="entry name" value="Cytochrome P450"/>
    <property type="match status" value="1"/>
</dbReference>
<reference evidence="5" key="3">
    <citation type="submission" date="2025-08" db="UniProtKB">
        <authorList>
            <consortium name="Ensembl"/>
        </authorList>
    </citation>
    <scope>IDENTIFICATION</scope>
    <source>
        <strain evidence="5">HSOK</strain>
    </source>
</reference>
<accession>A0A3P9J3L0</accession>
<dbReference type="Proteomes" id="UP000265200">
    <property type="component" value="Chromosome 13"/>
</dbReference>
<organism evidence="5 6">
    <name type="scientific">Oryzias latipes</name>
    <name type="common">Japanese rice fish</name>
    <name type="synonym">Japanese killifish</name>
    <dbReference type="NCBI Taxonomy" id="8090"/>
    <lineage>
        <taxon>Eukaryota</taxon>
        <taxon>Metazoa</taxon>
        <taxon>Chordata</taxon>
        <taxon>Craniata</taxon>
        <taxon>Vertebrata</taxon>
        <taxon>Euteleostomi</taxon>
        <taxon>Actinopterygii</taxon>
        <taxon>Neopterygii</taxon>
        <taxon>Teleostei</taxon>
        <taxon>Neoteleostei</taxon>
        <taxon>Acanthomorphata</taxon>
        <taxon>Ovalentaria</taxon>
        <taxon>Atherinomorphae</taxon>
        <taxon>Beloniformes</taxon>
        <taxon>Adrianichthyidae</taxon>
        <taxon>Oryziinae</taxon>
        <taxon>Oryzias</taxon>
    </lineage>
</organism>